<dbReference type="Proteomes" id="UP000270272">
    <property type="component" value="Chromosome"/>
</dbReference>
<accession>A0A447UVS4</accession>
<evidence type="ECO:0000313" key="3">
    <source>
        <dbReference type="Proteomes" id="UP000270272"/>
    </source>
</evidence>
<dbReference type="PROSITE" id="PS01152">
    <property type="entry name" value="HESB"/>
    <property type="match status" value="1"/>
</dbReference>
<gene>
    <name evidence="2" type="primary">sufA_2</name>
    <name evidence="2" type="ORF">NCTC11075_05656</name>
</gene>
<protein>
    <submittedName>
        <fullName evidence="2">Fe-S cluster assembly protein</fullName>
    </submittedName>
</protein>
<sequence length="44" mass="4919">MPLQAMPFIDGTEVDYVREGLNQLFKFHNPKAQNECGCGESFGV</sequence>
<dbReference type="EMBL" id="LR134204">
    <property type="protein sequence ID" value="VEB94725.1"/>
    <property type="molecule type" value="Genomic_DNA"/>
</dbReference>
<proteinExistence type="predicted"/>
<evidence type="ECO:0000256" key="1">
    <source>
        <dbReference type="ARBA" id="ARBA00023004"/>
    </source>
</evidence>
<keyword evidence="1" id="KW-0408">Iron</keyword>
<dbReference type="AlphaFoldDB" id="A0A447UVS4"/>
<name>A0A447UVS4_CITKO</name>
<organism evidence="2 3">
    <name type="scientific">Citrobacter koseri</name>
    <name type="common">Citrobacter diversus</name>
    <dbReference type="NCBI Taxonomy" id="545"/>
    <lineage>
        <taxon>Bacteria</taxon>
        <taxon>Pseudomonadati</taxon>
        <taxon>Pseudomonadota</taxon>
        <taxon>Gammaproteobacteria</taxon>
        <taxon>Enterobacterales</taxon>
        <taxon>Enterobacteriaceae</taxon>
        <taxon>Citrobacter</taxon>
    </lineage>
</organism>
<dbReference type="InterPro" id="IPR017870">
    <property type="entry name" value="FeS_cluster_insertion_CS"/>
</dbReference>
<reference evidence="2 3" key="1">
    <citation type="submission" date="2018-12" db="EMBL/GenBank/DDBJ databases">
        <authorList>
            <consortium name="Pathogen Informatics"/>
        </authorList>
    </citation>
    <scope>NUCLEOTIDE SEQUENCE [LARGE SCALE GENOMIC DNA]</scope>
    <source>
        <strain evidence="2 3">NCTC11075</strain>
    </source>
</reference>
<dbReference type="SUPFAM" id="SSF89360">
    <property type="entry name" value="HesB-like domain"/>
    <property type="match status" value="1"/>
</dbReference>
<evidence type="ECO:0000313" key="2">
    <source>
        <dbReference type="EMBL" id="VEB94725.1"/>
    </source>
</evidence>
<dbReference type="InterPro" id="IPR035903">
    <property type="entry name" value="HesB-like_dom_sf"/>
</dbReference>
<dbReference type="Gene3D" id="2.60.300.12">
    <property type="entry name" value="HesB-like domain"/>
    <property type="match status" value="1"/>
</dbReference>